<dbReference type="AlphaFoldDB" id="A0A2K5M1D6"/>
<dbReference type="Proteomes" id="UP000233060">
    <property type="component" value="Unassembled WGS sequence"/>
</dbReference>
<reference evidence="2" key="1">
    <citation type="submission" date="2025-08" db="UniProtKB">
        <authorList>
            <consortium name="Ensembl"/>
        </authorList>
    </citation>
    <scope>IDENTIFICATION</scope>
</reference>
<proteinExistence type="predicted"/>
<evidence type="ECO:0000256" key="1">
    <source>
        <dbReference type="SAM" id="MobiDB-lite"/>
    </source>
</evidence>
<organism evidence="2 3">
    <name type="scientific">Cercocebus atys</name>
    <name type="common">Sooty mangabey</name>
    <name type="synonym">Cercocebus torquatus atys</name>
    <dbReference type="NCBI Taxonomy" id="9531"/>
    <lineage>
        <taxon>Eukaryota</taxon>
        <taxon>Metazoa</taxon>
        <taxon>Chordata</taxon>
        <taxon>Craniata</taxon>
        <taxon>Vertebrata</taxon>
        <taxon>Euteleostomi</taxon>
        <taxon>Mammalia</taxon>
        <taxon>Eutheria</taxon>
        <taxon>Euarchontoglires</taxon>
        <taxon>Primates</taxon>
        <taxon>Haplorrhini</taxon>
        <taxon>Catarrhini</taxon>
        <taxon>Cercopithecidae</taxon>
        <taxon>Cercopithecinae</taxon>
        <taxon>Cercocebus</taxon>
    </lineage>
</organism>
<dbReference type="GeneTree" id="ENSGT00860000135714"/>
<protein>
    <submittedName>
        <fullName evidence="2">Uncharacterized protein</fullName>
    </submittedName>
</protein>
<evidence type="ECO:0000313" key="3">
    <source>
        <dbReference type="Proteomes" id="UP000233060"/>
    </source>
</evidence>
<dbReference type="OMA" id="EREVDWG"/>
<evidence type="ECO:0000313" key="2">
    <source>
        <dbReference type="Ensembl" id="ENSCATP00000019022.1"/>
    </source>
</evidence>
<sequence length="303" mass="30482">MGRPLEGQPPRALDLHPKPAFLRSGKDPKSSPASSPSIAVLGSQVRSTGGQTGARRRPSAPCSQDWAAAEGAPALLGGSPSSGSPGHPPRSAFGVEAGRGALNVSEHARGGAYLFLLLDGAGDPEPTPEARVSRADGRASFPGESSWQLSQLPAGSTSGSESRARPGLGPRQLPTGPRDGAAGQGPGRGLTARLGREREVDWGPGQAGHGGAATDARRAGSGARHRPPRDRGTPGLRTRGEEGLRLGVGPSPLLPGPPGIASSATFQAAADPGVSSSARRRGWALAFSLPGGSCRPPASQAPP</sequence>
<feature type="compositionally biased region" description="Polar residues" evidence="1">
    <location>
        <begin position="143"/>
        <end position="161"/>
    </location>
</feature>
<reference evidence="2" key="2">
    <citation type="submission" date="2025-09" db="UniProtKB">
        <authorList>
            <consortium name="Ensembl"/>
        </authorList>
    </citation>
    <scope>IDENTIFICATION</scope>
</reference>
<feature type="region of interest" description="Disordered" evidence="1">
    <location>
        <begin position="118"/>
        <end position="278"/>
    </location>
</feature>
<name>A0A2K5M1D6_CERAT</name>
<dbReference type="Ensembl" id="ENSCATT00000043203.1">
    <property type="protein sequence ID" value="ENSCATP00000019022.1"/>
    <property type="gene ID" value="ENSCATG00000033321.1"/>
</dbReference>
<feature type="region of interest" description="Disordered" evidence="1">
    <location>
        <begin position="1"/>
        <end position="95"/>
    </location>
</feature>
<keyword evidence="3" id="KW-1185">Reference proteome</keyword>
<accession>A0A2K5M1D6</accession>
<feature type="compositionally biased region" description="Low complexity" evidence="1">
    <location>
        <begin position="67"/>
        <end position="92"/>
    </location>
</feature>